<evidence type="ECO:0000313" key="5">
    <source>
        <dbReference type="Proteomes" id="UP001481413"/>
    </source>
</evidence>
<name>A0ABQ0A0E4_9GAMM</name>
<accession>A0ABQ0A0E4</accession>
<dbReference type="RefSeq" id="WP_353294937.1">
    <property type="nucleotide sequence ID" value="NZ_BAABWH010000005.1"/>
</dbReference>
<evidence type="ECO:0008006" key="6">
    <source>
        <dbReference type="Google" id="ProtNLM"/>
    </source>
</evidence>
<sequence>MSLDTDYFAQLMSSELDVSKQLFTLLQQELDAVQHQRTADLDTLNPAKAQQVADLKQQAGIRLKWMQSHELPLTPECLCHPDLQQNTSVLELWQQLAAQYDLNRQISERLSEMVIALRFRAEQKLRILHARQNDPHLYNENGKTAGANPGFKSIEA</sequence>
<proteinExistence type="inferred from homology"/>
<protein>
    <recommendedName>
        <fullName evidence="6">Flagella synthesis protein FlgN</fullName>
    </recommendedName>
</protein>
<dbReference type="InterPro" id="IPR007809">
    <property type="entry name" value="FlgN-like"/>
</dbReference>
<evidence type="ECO:0000256" key="2">
    <source>
        <dbReference type="ARBA" id="ARBA00007703"/>
    </source>
</evidence>
<evidence type="ECO:0000256" key="1">
    <source>
        <dbReference type="ARBA" id="ARBA00002397"/>
    </source>
</evidence>
<organism evidence="4 5">
    <name type="scientific">Thalassolituus maritimus</name>
    <dbReference type="NCBI Taxonomy" id="484498"/>
    <lineage>
        <taxon>Bacteria</taxon>
        <taxon>Pseudomonadati</taxon>
        <taxon>Pseudomonadota</taxon>
        <taxon>Gammaproteobacteria</taxon>
        <taxon>Oceanospirillales</taxon>
        <taxon>Oceanospirillaceae</taxon>
        <taxon>Thalassolituus</taxon>
    </lineage>
</organism>
<reference evidence="4 5" key="1">
    <citation type="submission" date="2024-04" db="EMBL/GenBank/DDBJ databases">
        <title>Draft genome sequence of Thalassolituus maritimus NBRC 116585.</title>
        <authorList>
            <person name="Miyakawa T."/>
            <person name="Kusuya Y."/>
            <person name="Miura T."/>
        </authorList>
    </citation>
    <scope>NUCLEOTIDE SEQUENCE [LARGE SCALE GENOMIC DNA]</scope>
    <source>
        <strain evidence="4 5">5NW40-0001</strain>
    </source>
</reference>
<evidence type="ECO:0000313" key="4">
    <source>
        <dbReference type="EMBL" id="GAA6145834.1"/>
    </source>
</evidence>
<comment type="caution">
    <text evidence="4">The sequence shown here is derived from an EMBL/GenBank/DDBJ whole genome shotgun (WGS) entry which is preliminary data.</text>
</comment>
<gene>
    <name evidence="4" type="ORF">NBRC116585_19520</name>
</gene>
<dbReference type="Pfam" id="PF05130">
    <property type="entry name" value="FlgN"/>
    <property type="match status" value="1"/>
</dbReference>
<comment type="function">
    <text evidence="1">Required for the efficient initiation of filament assembly.</text>
</comment>
<dbReference type="SUPFAM" id="SSF140566">
    <property type="entry name" value="FlgN-like"/>
    <property type="match status" value="1"/>
</dbReference>
<comment type="similarity">
    <text evidence="2">Belongs to the FlgN family.</text>
</comment>
<evidence type="ECO:0000256" key="3">
    <source>
        <dbReference type="ARBA" id="ARBA00022795"/>
    </source>
</evidence>
<dbReference type="EMBL" id="BAABWH010000005">
    <property type="protein sequence ID" value="GAA6145834.1"/>
    <property type="molecule type" value="Genomic_DNA"/>
</dbReference>
<keyword evidence="5" id="KW-1185">Reference proteome</keyword>
<dbReference type="Gene3D" id="1.20.58.300">
    <property type="entry name" value="FlgN-like"/>
    <property type="match status" value="1"/>
</dbReference>
<dbReference type="InterPro" id="IPR036679">
    <property type="entry name" value="FlgN-like_sf"/>
</dbReference>
<keyword evidence="3" id="KW-1005">Bacterial flagellum biogenesis</keyword>
<dbReference type="Proteomes" id="UP001481413">
    <property type="component" value="Unassembled WGS sequence"/>
</dbReference>